<feature type="region of interest" description="Disordered" evidence="1">
    <location>
        <begin position="20"/>
        <end position="67"/>
    </location>
</feature>
<name>A0AAN8XSU7_HALRR</name>
<evidence type="ECO:0000313" key="2">
    <source>
        <dbReference type="EMBL" id="KAK7083630.1"/>
    </source>
</evidence>
<feature type="compositionally biased region" description="Basic and acidic residues" evidence="1">
    <location>
        <begin position="39"/>
        <end position="50"/>
    </location>
</feature>
<dbReference type="EMBL" id="JAXCGZ010002730">
    <property type="protein sequence ID" value="KAK7083630.1"/>
    <property type="molecule type" value="Genomic_DNA"/>
</dbReference>
<accession>A0AAN8XSU7</accession>
<feature type="non-terminal residue" evidence="2">
    <location>
        <position position="1"/>
    </location>
</feature>
<comment type="caution">
    <text evidence="2">The sequence shown here is derived from an EMBL/GenBank/DDBJ whole genome shotgun (WGS) entry which is preliminary data.</text>
</comment>
<organism evidence="2 3">
    <name type="scientific">Halocaridina rubra</name>
    <name type="common">Hawaiian red shrimp</name>
    <dbReference type="NCBI Taxonomy" id="373956"/>
    <lineage>
        <taxon>Eukaryota</taxon>
        <taxon>Metazoa</taxon>
        <taxon>Ecdysozoa</taxon>
        <taxon>Arthropoda</taxon>
        <taxon>Crustacea</taxon>
        <taxon>Multicrustacea</taxon>
        <taxon>Malacostraca</taxon>
        <taxon>Eumalacostraca</taxon>
        <taxon>Eucarida</taxon>
        <taxon>Decapoda</taxon>
        <taxon>Pleocyemata</taxon>
        <taxon>Caridea</taxon>
        <taxon>Atyoidea</taxon>
        <taxon>Atyidae</taxon>
        <taxon>Halocaridina</taxon>
    </lineage>
</organism>
<evidence type="ECO:0000313" key="3">
    <source>
        <dbReference type="Proteomes" id="UP001381693"/>
    </source>
</evidence>
<reference evidence="2 3" key="1">
    <citation type="submission" date="2023-11" db="EMBL/GenBank/DDBJ databases">
        <title>Halocaridina rubra genome assembly.</title>
        <authorList>
            <person name="Smith C."/>
        </authorList>
    </citation>
    <scope>NUCLEOTIDE SEQUENCE [LARGE SCALE GENOMIC DNA]</scope>
    <source>
        <strain evidence="2">EP-1</strain>
        <tissue evidence="2">Whole</tissue>
    </source>
</reference>
<dbReference type="Proteomes" id="UP001381693">
    <property type="component" value="Unassembled WGS sequence"/>
</dbReference>
<sequence>GLASYTPSKIQIGSSFELGVSRTAPTVQPSPPTPPVQTERVEEDYLRPADETETVMWSAGSNSDMLF</sequence>
<gene>
    <name evidence="2" type="ORF">SK128_018741</name>
</gene>
<evidence type="ECO:0000256" key="1">
    <source>
        <dbReference type="SAM" id="MobiDB-lite"/>
    </source>
</evidence>
<proteinExistence type="predicted"/>
<protein>
    <submittedName>
        <fullName evidence="2">Uncharacterized protein</fullName>
    </submittedName>
</protein>
<keyword evidence="3" id="KW-1185">Reference proteome</keyword>
<dbReference type="AlphaFoldDB" id="A0AAN8XSU7"/>